<keyword evidence="6 8" id="KW-1133">Transmembrane helix</keyword>
<evidence type="ECO:0000256" key="6">
    <source>
        <dbReference type="ARBA" id="ARBA00022989"/>
    </source>
</evidence>
<name>A0A4D8PTV1_AZOBR</name>
<dbReference type="InterPro" id="IPR011527">
    <property type="entry name" value="ABC1_TM_dom"/>
</dbReference>
<dbReference type="EMBL" id="CP032330">
    <property type="protein sequence ID" value="QCO00811.1"/>
    <property type="molecule type" value="Genomic_DNA"/>
</dbReference>
<dbReference type="PROSITE" id="PS00211">
    <property type="entry name" value="ABC_TRANSPORTER_1"/>
    <property type="match status" value="1"/>
</dbReference>
<keyword evidence="3 8" id="KW-0812">Transmembrane</keyword>
<evidence type="ECO:0000256" key="2">
    <source>
        <dbReference type="ARBA" id="ARBA00022448"/>
    </source>
</evidence>
<dbReference type="FunFam" id="3.40.50.300:FF:000287">
    <property type="entry name" value="Multidrug ABC transporter ATP-binding protein"/>
    <property type="match status" value="1"/>
</dbReference>
<dbReference type="Pfam" id="PF00664">
    <property type="entry name" value="ABC_membrane"/>
    <property type="match status" value="1"/>
</dbReference>
<evidence type="ECO:0000256" key="5">
    <source>
        <dbReference type="ARBA" id="ARBA00022840"/>
    </source>
</evidence>
<protein>
    <submittedName>
        <fullName evidence="11">ABC transporter ATP-binding protein</fullName>
    </submittedName>
</protein>
<evidence type="ECO:0000256" key="3">
    <source>
        <dbReference type="ARBA" id="ARBA00022692"/>
    </source>
</evidence>
<dbReference type="Proteomes" id="UP000298596">
    <property type="component" value="Chromosome"/>
</dbReference>
<accession>A0A4D8PTV1</accession>
<feature type="transmembrane region" description="Helical" evidence="8">
    <location>
        <begin position="72"/>
        <end position="94"/>
    </location>
</feature>
<dbReference type="Pfam" id="PF00005">
    <property type="entry name" value="ABC_tran"/>
    <property type="match status" value="1"/>
</dbReference>
<feature type="transmembrane region" description="Helical" evidence="8">
    <location>
        <begin position="266"/>
        <end position="285"/>
    </location>
</feature>
<evidence type="ECO:0000259" key="10">
    <source>
        <dbReference type="PROSITE" id="PS50929"/>
    </source>
</evidence>
<dbReference type="GO" id="GO:0016887">
    <property type="term" value="F:ATP hydrolysis activity"/>
    <property type="evidence" value="ECO:0007669"/>
    <property type="project" value="InterPro"/>
</dbReference>
<dbReference type="InterPro" id="IPR027417">
    <property type="entry name" value="P-loop_NTPase"/>
</dbReference>
<dbReference type="PANTHER" id="PTHR24221">
    <property type="entry name" value="ATP-BINDING CASSETTE SUB-FAMILY B"/>
    <property type="match status" value="1"/>
</dbReference>
<evidence type="ECO:0000256" key="1">
    <source>
        <dbReference type="ARBA" id="ARBA00004651"/>
    </source>
</evidence>
<evidence type="ECO:0000256" key="7">
    <source>
        <dbReference type="ARBA" id="ARBA00023136"/>
    </source>
</evidence>
<proteinExistence type="predicted"/>
<reference evidence="11 12" key="1">
    <citation type="submission" date="2018-09" db="EMBL/GenBank/DDBJ databases">
        <title>Whole genome based analysis of evolution and adaptive divergence in Indian and Brazilian strains of Azospirillum brasilense.</title>
        <authorList>
            <person name="Singh C."/>
            <person name="Tripathi A.K."/>
        </authorList>
    </citation>
    <scope>NUCLEOTIDE SEQUENCE [LARGE SCALE GENOMIC DNA]</scope>
    <source>
        <strain evidence="11 12">MTCC4036</strain>
    </source>
</reference>
<dbReference type="SUPFAM" id="SSF52540">
    <property type="entry name" value="P-loop containing nucleoside triphosphate hydrolases"/>
    <property type="match status" value="1"/>
</dbReference>
<keyword evidence="4" id="KW-0547">Nucleotide-binding</keyword>
<evidence type="ECO:0000256" key="4">
    <source>
        <dbReference type="ARBA" id="ARBA00022741"/>
    </source>
</evidence>
<evidence type="ECO:0000313" key="12">
    <source>
        <dbReference type="Proteomes" id="UP000298596"/>
    </source>
</evidence>
<dbReference type="GO" id="GO:0005524">
    <property type="term" value="F:ATP binding"/>
    <property type="evidence" value="ECO:0007669"/>
    <property type="project" value="UniProtKB-KW"/>
</dbReference>
<dbReference type="GO" id="GO:0140359">
    <property type="term" value="F:ABC-type transporter activity"/>
    <property type="evidence" value="ECO:0007669"/>
    <property type="project" value="InterPro"/>
</dbReference>
<dbReference type="GO" id="GO:0034040">
    <property type="term" value="F:ATPase-coupled lipid transmembrane transporter activity"/>
    <property type="evidence" value="ECO:0007669"/>
    <property type="project" value="TreeGrafter"/>
</dbReference>
<comment type="subcellular location">
    <subcellularLocation>
        <location evidence="1">Cell membrane</location>
        <topology evidence="1">Multi-pass membrane protein</topology>
    </subcellularLocation>
</comment>
<dbReference type="SUPFAM" id="SSF90123">
    <property type="entry name" value="ABC transporter transmembrane region"/>
    <property type="match status" value="1"/>
</dbReference>
<feature type="transmembrane region" description="Helical" evidence="8">
    <location>
        <begin position="175"/>
        <end position="200"/>
    </location>
</feature>
<organism evidence="11 12">
    <name type="scientific">Azospirillum brasilense</name>
    <dbReference type="NCBI Taxonomy" id="192"/>
    <lineage>
        <taxon>Bacteria</taxon>
        <taxon>Pseudomonadati</taxon>
        <taxon>Pseudomonadota</taxon>
        <taxon>Alphaproteobacteria</taxon>
        <taxon>Rhodospirillales</taxon>
        <taxon>Azospirillaceae</taxon>
        <taxon>Azospirillum</taxon>
    </lineage>
</organism>
<keyword evidence="2" id="KW-0813">Transport</keyword>
<feature type="transmembrane region" description="Helical" evidence="8">
    <location>
        <begin position="30"/>
        <end position="52"/>
    </location>
</feature>
<dbReference type="SMART" id="SM00382">
    <property type="entry name" value="AAA"/>
    <property type="match status" value="1"/>
</dbReference>
<dbReference type="AlphaFoldDB" id="A0A4D8PTV1"/>
<dbReference type="InterPro" id="IPR003439">
    <property type="entry name" value="ABC_transporter-like_ATP-bd"/>
</dbReference>
<keyword evidence="7 8" id="KW-0472">Membrane</keyword>
<evidence type="ECO:0000256" key="8">
    <source>
        <dbReference type="SAM" id="Phobius"/>
    </source>
</evidence>
<dbReference type="InterPro" id="IPR039421">
    <property type="entry name" value="Type_1_exporter"/>
</dbReference>
<dbReference type="InterPro" id="IPR017871">
    <property type="entry name" value="ABC_transporter-like_CS"/>
</dbReference>
<dbReference type="InterPro" id="IPR003593">
    <property type="entry name" value="AAA+_ATPase"/>
</dbReference>
<feature type="transmembrane region" description="Helical" evidence="8">
    <location>
        <begin position="151"/>
        <end position="169"/>
    </location>
</feature>
<dbReference type="PROSITE" id="PS50929">
    <property type="entry name" value="ABC_TM1F"/>
    <property type="match status" value="1"/>
</dbReference>
<dbReference type="PROSITE" id="PS50893">
    <property type="entry name" value="ABC_TRANSPORTER_2"/>
    <property type="match status" value="1"/>
</dbReference>
<gene>
    <name evidence="11" type="ORF">D3867_01250</name>
</gene>
<feature type="domain" description="ABC transporter" evidence="9">
    <location>
        <begin position="354"/>
        <end position="589"/>
    </location>
</feature>
<sequence>MAVLKRTGRTDAIRAVLAFTFRHWSRRKPLVAWIAGTIALATLADVFMPLFAGRLVDALALLPNDRETARDAAVGAFAAMVGLGAGMVVLRHLAWSGVIPLTLRIMADVGQDSFHRVQRFSTDWHANSFAGSIVRKITRGMWALDTLNDTLLLALWPSLVVLAGTMLLLGLQWPVMGLVIALGTAVYIGLTVLFATLYIAPAARLSNAWDTRLGGTLADAIGCNAVVKAFGAEPREDERLAQIVGKWSRRTSRTWTRHTRHSTAQLVILLLIRSGVVATALWLWWRGQATPGDVAYVLTTYFVVHGYLRDIGMHINHLQRSINEMEELVAIHAEPLGVEDRPDAVPLRITAGEVRFDRVTFRYGGHTTPLYRDLSVTIRAGERIGLVGPSGSGKTTFVKLIQRLYDVTGGCVRIDGQDVAGATQTSLRSQIAIVPQEPILFHRSLAENIAYGRPGATAAEIERAARLANAHDFIARLPKGYATLVGERGVKLSGGERQRVALARAFLADAPVLILDEATSSLDSESEALIQEAMERLMQGRTALVIAHRLSTVRSLDRILVFHQGHVVEEGTHAALLHRPSGLYRRLFEQQSAPESNRRISG</sequence>
<feature type="domain" description="ABC transmembrane type-1" evidence="10">
    <location>
        <begin position="32"/>
        <end position="320"/>
    </location>
</feature>
<dbReference type="GO" id="GO:0005886">
    <property type="term" value="C:plasma membrane"/>
    <property type="evidence" value="ECO:0007669"/>
    <property type="project" value="UniProtKB-SubCell"/>
</dbReference>
<dbReference type="Gene3D" id="1.20.1560.10">
    <property type="entry name" value="ABC transporter type 1, transmembrane domain"/>
    <property type="match status" value="1"/>
</dbReference>
<keyword evidence="5 11" id="KW-0067">ATP-binding</keyword>
<evidence type="ECO:0000259" key="9">
    <source>
        <dbReference type="PROSITE" id="PS50893"/>
    </source>
</evidence>
<dbReference type="PANTHER" id="PTHR24221:SF654">
    <property type="entry name" value="ATP-BINDING CASSETTE SUB-FAMILY B MEMBER 6"/>
    <property type="match status" value="1"/>
</dbReference>
<evidence type="ECO:0000313" key="11">
    <source>
        <dbReference type="EMBL" id="QCO00811.1"/>
    </source>
</evidence>
<dbReference type="Gene3D" id="3.40.50.300">
    <property type="entry name" value="P-loop containing nucleotide triphosphate hydrolases"/>
    <property type="match status" value="1"/>
</dbReference>
<dbReference type="InterPro" id="IPR036640">
    <property type="entry name" value="ABC1_TM_sf"/>
</dbReference>